<evidence type="ECO:0000313" key="3">
    <source>
        <dbReference type="EMBL" id="SKC43232.1"/>
    </source>
</evidence>
<dbReference type="Gene3D" id="3.40.50.1820">
    <property type="entry name" value="alpha/beta hydrolase"/>
    <property type="match status" value="1"/>
</dbReference>
<dbReference type="Pfam" id="PF12697">
    <property type="entry name" value="Abhydrolase_6"/>
    <property type="match status" value="1"/>
</dbReference>
<organism evidence="3 4">
    <name type="scientific">Plantibacter cousiniae</name>
    <name type="common">nom. nud.</name>
    <dbReference type="NCBI Taxonomy" id="199709"/>
    <lineage>
        <taxon>Bacteria</taxon>
        <taxon>Bacillati</taxon>
        <taxon>Actinomycetota</taxon>
        <taxon>Actinomycetes</taxon>
        <taxon>Micrococcales</taxon>
        <taxon>Microbacteriaceae</taxon>
        <taxon>Plantibacter</taxon>
    </lineage>
</organism>
<dbReference type="InterPro" id="IPR029058">
    <property type="entry name" value="AB_hydrolase_fold"/>
</dbReference>
<comment type="caution">
    <text evidence="3">The sequence shown here is derived from an EMBL/GenBank/DDBJ whole genome shotgun (WGS) entry which is preliminary data.</text>
</comment>
<name>A0ABY1LIL7_9MICO</name>
<feature type="region of interest" description="Disordered" evidence="1">
    <location>
        <begin position="320"/>
        <end position="344"/>
    </location>
</feature>
<feature type="domain" description="AB hydrolase-1" evidence="2">
    <location>
        <begin position="56"/>
        <end position="264"/>
    </location>
</feature>
<protein>
    <submittedName>
        <fullName evidence="3">Pimeloyl-ACP methyl ester carboxylesterase</fullName>
    </submittedName>
</protein>
<evidence type="ECO:0000259" key="2">
    <source>
        <dbReference type="Pfam" id="PF12697"/>
    </source>
</evidence>
<proteinExistence type="predicted"/>
<dbReference type="SUPFAM" id="SSF53474">
    <property type="entry name" value="alpha/beta-Hydrolases"/>
    <property type="match status" value="1"/>
</dbReference>
<accession>A0ABY1LIL7</accession>
<dbReference type="PANTHER" id="PTHR43798">
    <property type="entry name" value="MONOACYLGLYCEROL LIPASE"/>
    <property type="match status" value="1"/>
</dbReference>
<dbReference type="InterPro" id="IPR000073">
    <property type="entry name" value="AB_hydrolase_1"/>
</dbReference>
<gene>
    <name evidence="3" type="ORF">SAMN06295973_0875</name>
</gene>
<evidence type="ECO:0000256" key="1">
    <source>
        <dbReference type="SAM" id="MobiDB-lite"/>
    </source>
</evidence>
<keyword evidence="4" id="KW-1185">Reference proteome</keyword>
<dbReference type="InterPro" id="IPR050266">
    <property type="entry name" value="AB_hydrolase_sf"/>
</dbReference>
<reference evidence="3 4" key="1">
    <citation type="submission" date="2017-02" db="EMBL/GenBank/DDBJ databases">
        <authorList>
            <person name="Varghese N."/>
            <person name="Submissions S."/>
        </authorList>
    </citation>
    <scope>NUCLEOTIDE SEQUENCE [LARGE SCALE GENOMIC DNA]</scope>
    <source>
        <strain evidence="3 4">VKM Ac-1787</strain>
    </source>
</reference>
<dbReference type="EMBL" id="FUZO01000001">
    <property type="protein sequence ID" value="SKC43232.1"/>
    <property type="molecule type" value="Genomic_DNA"/>
</dbReference>
<feature type="region of interest" description="Disordered" evidence="1">
    <location>
        <begin position="278"/>
        <end position="301"/>
    </location>
</feature>
<dbReference type="PANTHER" id="PTHR43798:SF5">
    <property type="entry name" value="MONOACYLGLYCEROL LIPASE ABHD6"/>
    <property type="match status" value="1"/>
</dbReference>
<dbReference type="Proteomes" id="UP000190827">
    <property type="component" value="Unassembled WGS sequence"/>
</dbReference>
<sequence length="344" mass="37652">MVDSSGGADAGRLYAGGMSRIERKRRKRSVRVDRVYDGDVYVRVNSVGSSGDRSFILIPGIGVSSTYFERLAPHLNEFGPVHALDLPGFGGVPHPSSTLTIREYADLVGRVIDELDLKDPIIVGHSMGSQVVSDLVSRRPELSTLILIGPVVVPGQRRVLTQAVRFLQSSWHEPLTVKVLAVSAYVFCGFKWFSRVLPEMLTYPIEKALPKVRAHTLVIRGEYDAVAPREWVERVGELLPSSRLWEIPGAAHSVMYAHAEEVAKLCVDHARRTVADGDDDRLQVYPEDSDGSDDKEPEAPQPAAIIQAVGGRIEETIGIVTDDDDRVAEGKSQVADAVASIDHD</sequence>
<evidence type="ECO:0000313" key="4">
    <source>
        <dbReference type="Proteomes" id="UP000190827"/>
    </source>
</evidence>